<sequence length="121" mass="12816">MSGQSAGATSALPSSTLADSLEQLRAAVLAAAHETAQCGTSVPWYRPTYAVENGSDVVAYTSISAMDAYAHKSAEELRYEDYLQRKDMKAARAQAAIVPAPPAEEPSKTSPPADNSTRDRV</sequence>
<dbReference type="Pfam" id="PF21240">
    <property type="entry name" value="Nup98_GLEBS"/>
    <property type="match status" value="1"/>
</dbReference>
<evidence type="ECO:0000256" key="1">
    <source>
        <dbReference type="SAM" id="MobiDB-lite"/>
    </source>
</evidence>
<organism evidence="2 3">
    <name type="scientific">Saprolegnia parasitica (strain CBS 223.65)</name>
    <dbReference type="NCBI Taxonomy" id="695850"/>
    <lineage>
        <taxon>Eukaryota</taxon>
        <taxon>Sar</taxon>
        <taxon>Stramenopiles</taxon>
        <taxon>Oomycota</taxon>
        <taxon>Saprolegniomycetes</taxon>
        <taxon>Saprolegniales</taxon>
        <taxon>Saprolegniaceae</taxon>
        <taxon>Saprolegnia</taxon>
    </lineage>
</organism>
<dbReference type="Proteomes" id="UP000030745">
    <property type="component" value="Unassembled WGS sequence"/>
</dbReference>
<keyword evidence="3" id="KW-1185">Reference proteome</keyword>
<reference evidence="2 3" key="1">
    <citation type="journal article" date="2013" name="PLoS Genet.">
        <title>Distinctive expansion of potential virulence genes in the genome of the oomycete fish pathogen Saprolegnia parasitica.</title>
        <authorList>
            <person name="Jiang R.H."/>
            <person name="de Bruijn I."/>
            <person name="Haas B.J."/>
            <person name="Belmonte R."/>
            <person name="Lobach L."/>
            <person name="Christie J."/>
            <person name="van den Ackerveken G."/>
            <person name="Bottin A."/>
            <person name="Bulone V."/>
            <person name="Diaz-Moreno S.M."/>
            <person name="Dumas B."/>
            <person name="Fan L."/>
            <person name="Gaulin E."/>
            <person name="Govers F."/>
            <person name="Grenville-Briggs L.J."/>
            <person name="Horner N.R."/>
            <person name="Levin J.Z."/>
            <person name="Mammella M."/>
            <person name="Meijer H.J."/>
            <person name="Morris P."/>
            <person name="Nusbaum C."/>
            <person name="Oome S."/>
            <person name="Phillips A.J."/>
            <person name="van Rooyen D."/>
            <person name="Rzeszutek E."/>
            <person name="Saraiva M."/>
            <person name="Secombes C.J."/>
            <person name="Seidl M.F."/>
            <person name="Snel B."/>
            <person name="Stassen J.H."/>
            <person name="Sykes S."/>
            <person name="Tripathy S."/>
            <person name="van den Berg H."/>
            <person name="Vega-Arreguin J.C."/>
            <person name="Wawra S."/>
            <person name="Young S.K."/>
            <person name="Zeng Q."/>
            <person name="Dieguez-Uribeondo J."/>
            <person name="Russ C."/>
            <person name="Tyler B.M."/>
            <person name="van West P."/>
        </authorList>
    </citation>
    <scope>NUCLEOTIDE SEQUENCE [LARGE SCALE GENOMIC DNA]</scope>
    <source>
        <strain evidence="2 3">CBS 223.65</strain>
    </source>
</reference>
<dbReference type="KEGG" id="spar:SPRG_08564"/>
<gene>
    <name evidence="2" type="ORF">SPRG_08564</name>
</gene>
<evidence type="ECO:0000313" key="2">
    <source>
        <dbReference type="EMBL" id="KDO26202.1"/>
    </source>
</evidence>
<dbReference type="AlphaFoldDB" id="A0A067CHE8"/>
<dbReference type="GeneID" id="24130779"/>
<dbReference type="Gene3D" id="1.10.10.2360">
    <property type="match status" value="1"/>
</dbReference>
<protein>
    <submittedName>
        <fullName evidence="2">Uncharacterized protein</fullName>
    </submittedName>
</protein>
<evidence type="ECO:0000313" key="3">
    <source>
        <dbReference type="Proteomes" id="UP000030745"/>
    </source>
</evidence>
<feature type="region of interest" description="Disordered" evidence="1">
    <location>
        <begin position="90"/>
        <end position="121"/>
    </location>
</feature>
<dbReference type="VEuPathDB" id="FungiDB:SPRG_08564"/>
<dbReference type="EMBL" id="KK583226">
    <property type="protein sequence ID" value="KDO26202.1"/>
    <property type="molecule type" value="Genomic_DNA"/>
</dbReference>
<accession>A0A067CHE8</accession>
<proteinExistence type="predicted"/>
<name>A0A067CHE8_SAPPC</name>
<dbReference type="RefSeq" id="XP_012203195.1">
    <property type="nucleotide sequence ID" value="XM_012347805.1"/>
</dbReference>